<evidence type="ECO:0000256" key="5">
    <source>
        <dbReference type="ARBA" id="ARBA00022691"/>
    </source>
</evidence>
<evidence type="ECO:0000259" key="8">
    <source>
        <dbReference type="Pfam" id="PF00590"/>
    </source>
</evidence>
<name>A0ABV4UHK4_9RHOO</name>
<dbReference type="GO" id="GO:0032259">
    <property type="term" value="P:methylation"/>
    <property type="evidence" value="ECO:0007669"/>
    <property type="project" value="UniProtKB-KW"/>
</dbReference>
<evidence type="ECO:0000256" key="2">
    <source>
        <dbReference type="ARBA" id="ARBA00012162"/>
    </source>
</evidence>
<sequence length="266" mass="28210">MSATNAMNATEKMGTITLVGAGPGDPELLTLKAARLIRSADVVVYDNLVSAPILDMIPPSAERIYVGKIAGKHTLPQDGINHLLVDLARSGKHIVRLKGGDPFVFGRGGEEMEELIAAGFGVDIVPGITAALGAASSCHFPLTHRDHAQSCVFVTGHLKDDSIELDWPMLARPSQTLVFYMGINGLAIISRELIAHGLPASTPAALIYKATQPEQRFVTTTLEALAATARAEHIKPPALIIVGTVLTLADKAERTDGNGETMDAHR</sequence>
<dbReference type="InterPro" id="IPR000878">
    <property type="entry name" value="4pyrrol_Mease"/>
</dbReference>
<protein>
    <recommendedName>
        <fullName evidence="2">uroporphyrinogen-III C-methyltransferase</fullName>
        <ecNumber evidence="2">2.1.1.107</ecNumber>
    </recommendedName>
</protein>
<comment type="pathway">
    <text evidence="7">Porphyrin-containing compound metabolism; siroheme biosynthesis; precorrin-2 from uroporphyrinogen III: step 1/1.</text>
</comment>
<keyword evidence="4 9" id="KW-0808">Transferase</keyword>
<dbReference type="InterPro" id="IPR050161">
    <property type="entry name" value="Siro_Cobalamin_biosynth"/>
</dbReference>
<dbReference type="Pfam" id="PF00590">
    <property type="entry name" value="TP_methylase"/>
    <property type="match status" value="1"/>
</dbReference>
<evidence type="ECO:0000256" key="4">
    <source>
        <dbReference type="ARBA" id="ARBA00022679"/>
    </source>
</evidence>
<proteinExistence type="inferred from homology"/>
<keyword evidence="10" id="KW-1185">Reference proteome</keyword>
<keyword evidence="3 9" id="KW-0489">Methyltransferase</keyword>
<evidence type="ECO:0000313" key="9">
    <source>
        <dbReference type="EMBL" id="MFA9950938.1"/>
    </source>
</evidence>
<dbReference type="InterPro" id="IPR014776">
    <property type="entry name" value="4pyrrole_Mease_sub2"/>
</dbReference>
<dbReference type="PANTHER" id="PTHR45790:SF1">
    <property type="entry name" value="SIROHEME SYNTHASE"/>
    <property type="match status" value="1"/>
</dbReference>
<dbReference type="EC" id="2.1.1.107" evidence="2"/>
<evidence type="ECO:0000313" key="10">
    <source>
        <dbReference type="Proteomes" id="UP001574673"/>
    </source>
</evidence>
<dbReference type="InterPro" id="IPR014777">
    <property type="entry name" value="4pyrrole_Mease_sub1"/>
</dbReference>
<organism evidence="9 10">
    <name type="scientific">Dentiradicibacter hellwigii</name>
    <dbReference type="NCBI Taxonomy" id="3149053"/>
    <lineage>
        <taxon>Bacteria</taxon>
        <taxon>Pseudomonadati</taxon>
        <taxon>Pseudomonadota</taxon>
        <taxon>Betaproteobacteria</taxon>
        <taxon>Rhodocyclales</taxon>
        <taxon>Rhodocyclaceae</taxon>
        <taxon>Dentiradicibacter</taxon>
    </lineage>
</organism>
<accession>A0ABV4UHK4</accession>
<keyword evidence="6" id="KW-0627">Porphyrin biosynthesis</keyword>
<dbReference type="PROSITE" id="PS00839">
    <property type="entry name" value="SUMT_1"/>
    <property type="match status" value="1"/>
</dbReference>
<evidence type="ECO:0000256" key="3">
    <source>
        <dbReference type="ARBA" id="ARBA00022603"/>
    </source>
</evidence>
<dbReference type="RefSeq" id="WP_418892024.1">
    <property type="nucleotide sequence ID" value="NZ_JBEUWX010000003.1"/>
</dbReference>
<dbReference type="CDD" id="cd11642">
    <property type="entry name" value="SUMT"/>
    <property type="match status" value="1"/>
</dbReference>
<keyword evidence="5" id="KW-0949">S-adenosyl-L-methionine</keyword>
<dbReference type="Proteomes" id="UP001574673">
    <property type="component" value="Unassembled WGS sequence"/>
</dbReference>
<comment type="caution">
    <text evidence="9">The sequence shown here is derived from an EMBL/GenBank/DDBJ whole genome shotgun (WGS) entry which is preliminary data.</text>
</comment>
<evidence type="ECO:0000256" key="1">
    <source>
        <dbReference type="ARBA" id="ARBA00005879"/>
    </source>
</evidence>
<dbReference type="PANTHER" id="PTHR45790">
    <property type="entry name" value="SIROHEME SYNTHASE-RELATED"/>
    <property type="match status" value="1"/>
</dbReference>
<dbReference type="NCBIfam" id="TIGR01469">
    <property type="entry name" value="cobA_cysG_Cterm"/>
    <property type="match status" value="1"/>
</dbReference>
<gene>
    <name evidence="9" type="primary">cobA</name>
    <name evidence="9" type="ORF">ABCS64_11480</name>
</gene>
<comment type="similarity">
    <text evidence="1">Belongs to the precorrin methyltransferase family.</text>
</comment>
<dbReference type="InterPro" id="IPR006366">
    <property type="entry name" value="CobA/CysG_C"/>
</dbReference>
<evidence type="ECO:0000256" key="7">
    <source>
        <dbReference type="ARBA" id="ARBA00025705"/>
    </source>
</evidence>
<dbReference type="Gene3D" id="3.40.1010.10">
    <property type="entry name" value="Cobalt-precorrin-4 Transmethylase, Domain 1"/>
    <property type="match status" value="1"/>
</dbReference>
<dbReference type="EMBL" id="JBEUWX010000003">
    <property type="protein sequence ID" value="MFA9950938.1"/>
    <property type="molecule type" value="Genomic_DNA"/>
</dbReference>
<feature type="domain" description="Tetrapyrrole methylase" evidence="8">
    <location>
        <begin position="15"/>
        <end position="225"/>
    </location>
</feature>
<evidence type="ECO:0000256" key="6">
    <source>
        <dbReference type="ARBA" id="ARBA00023244"/>
    </source>
</evidence>
<dbReference type="GO" id="GO:0004851">
    <property type="term" value="F:uroporphyrin-III C-methyltransferase activity"/>
    <property type="evidence" value="ECO:0007669"/>
    <property type="project" value="UniProtKB-EC"/>
</dbReference>
<dbReference type="Gene3D" id="3.30.950.10">
    <property type="entry name" value="Methyltransferase, Cobalt-precorrin-4 Transmethylase, Domain 2"/>
    <property type="match status" value="1"/>
</dbReference>
<dbReference type="NCBIfam" id="NF004790">
    <property type="entry name" value="PRK06136.1"/>
    <property type="match status" value="1"/>
</dbReference>
<reference evidence="10" key="1">
    <citation type="submission" date="2024-06" db="EMBL/GenBank/DDBJ databases">
        <title>Radixoralia hellwigii gen. nov., sp nov., isolated from a root canal in the human oral cavity.</title>
        <authorList>
            <person name="Bartsch S."/>
            <person name="Wittmer A."/>
            <person name="Schulz A.-K."/>
            <person name="Neumann-Schaal M."/>
            <person name="Wolf J."/>
            <person name="Gronow S."/>
            <person name="Tennert C."/>
            <person name="Haecker G."/>
            <person name="Cieplik F."/>
            <person name="Al-Ahmad A."/>
        </authorList>
    </citation>
    <scope>NUCLEOTIDE SEQUENCE [LARGE SCALE GENOMIC DNA]</scope>
    <source>
        <strain evidence="10">Wk13</strain>
    </source>
</reference>
<dbReference type="SUPFAM" id="SSF53790">
    <property type="entry name" value="Tetrapyrrole methylase"/>
    <property type="match status" value="1"/>
</dbReference>
<dbReference type="InterPro" id="IPR035996">
    <property type="entry name" value="4pyrrol_Methylase_sf"/>
</dbReference>
<dbReference type="InterPro" id="IPR003043">
    <property type="entry name" value="Uropor_MeTrfase_CS"/>
</dbReference>